<dbReference type="EMBL" id="JBAHYK010000111">
    <property type="protein sequence ID" value="KAL0578248.1"/>
    <property type="molecule type" value="Genomic_DNA"/>
</dbReference>
<protein>
    <submittedName>
        <fullName evidence="2">Uncharacterized protein</fullName>
    </submittedName>
</protein>
<evidence type="ECO:0000313" key="2">
    <source>
        <dbReference type="EMBL" id="KAL0578248.1"/>
    </source>
</evidence>
<dbReference type="Proteomes" id="UP001465976">
    <property type="component" value="Unassembled WGS sequence"/>
</dbReference>
<evidence type="ECO:0000313" key="3">
    <source>
        <dbReference type="Proteomes" id="UP001465976"/>
    </source>
</evidence>
<organism evidence="2 3">
    <name type="scientific">Marasmius crinis-equi</name>
    <dbReference type="NCBI Taxonomy" id="585013"/>
    <lineage>
        <taxon>Eukaryota</taxon>
        <taxon>Fungi</taxon>
        <taxon>Dikarya</taxon>
        <taxon>Basidiomycota</taxon>
        <taxon>Agaricomycotina</taxon>
        <taxon>Agaricomycetes</taxon>
        <taxon>Agaricomycetidae</taxon>
        <taxon>Agaricales</taxon>
        <taxon>Marasmiineae</taxon>
        <taxon>Marasmiaceae</taxon>
        <taxon>Marasmius</taxon>
    </lineage>
</organism>
<feature type="region of interest" description="Disordered" evidence="1">
    <location>
        <begin position="1"/>
        <end position="22"/>
    </location>
</feature>
<keyword evidence="3" id="KW-1185">Reference proteome</keyword>
<gene>
    <name evidence="2" type="ORF">V5O48_003743</name>
</gene>
<name>A0ABR3FSR8_9AGAR</name>
<proteinExistence type="predicted"/>
<comment type="caution">
    <text evidence="2">The sequence shown here is derived from an EMBL/GenBank/DDBJ whole genome shotgun (WGS) entry which is preliminary data.</text>
</comment>
<reference evidence="2 3" key="1">
    <citation type="submission" date="2024-02" db="EMBL/GenBank/DDBJ databases">
        <title>A draft genome for the cacao thread blight pathogen Marasmius crinis-equi.</title>
        <authorList>
            <person name="Cohen S.P."/>
            <person name="Baruah I.K."/>
            <person name="Amoako-Attah I."/>
            <person name="Bukari Y."/>
            <person name="Meinhardt L.W."/>
            <person name="Bailey B.A."/>
        </authorList>
    </citation>
    <scope>NUCLEOTIDE SEQUENCE [LARGE SCALE GENOMIC DNA]</scope>
    <source>
        <strain evidence="2 3">GH-76</strain>
    </source>
</reference>
<feature type="compositionally biased region" description="Basic and acidic residues" evidence="1">
    <location>
        <begin position="11"/>
        <end position="22"/>
    </location>
</feature>
<accession>A0ABR3FSR8</accession>
<sequence>MANLHFPPLSGHKDRIKGEEYPRLDPDDPRAITIVLSYWGLAGEDFKFWALPIDYATPGEQDLEAMRKKFEQAGMNCV</sequence>
<evidence type="ECO:0000256" key="1">
    <source>
        <dbReference type="SAM" id="MobiDB-lite"/>
    </source>
</evidence>